<dbReference type="EMBL" id="JAFIRR010000023">
    <property type="protein sequence ID" value="MCO6415304.1"/>
    <property type="molecule type" value="Genomic_DNA"/>
</dbReference>
<keyword evidence="2" id="KW-1185">Reference proteome</keyword>
<reference evidence="1 2" key="1">
    <citation type="submission" date="2021-12" db="EMBL/GenBank/DDBJ databases">
        <title>Siccirubricoccus leaddurans sp. nov., a high concentration Zn2+ tolerance bacterium.</title>
        <authorList>
            <person name="Cao Y."/>
        </authorList>
    </citation>
    <scope>NUCLEOTIDE SEQUENCE [LARGE SCALE GENOMIC DNA]</scope>
    <source>
        <strain evidence="1 2">KC 17139</strain>
    </source>
</reference>
<name>A0ABT1D234_9PROT</name>
<evidence type="ECO:0000313" key="2">
    <source>
        <dbReference type="Proteomes" id="UP001523392"/>
    </source>
</evidence>
<dbReference type="Proteomes" id="UP001523392">
    <property type="component" value="Unassembled WGS sequence"/>
</dbReference>
<protein>
    <recommendedName>
        <fullName evidence="3">Solute-binding protein family 3/N-terminal domain-containing protein</fullName>
    </recommendedName>
</protein>
<gene>
    <name evidence="1" type="ORF">JYK14_03815</name>
</gene>
<accession>A0ABT1D234</accession>
<organism evidence="1 2">
    <name type="scientific">Siccirubricoccus soli</name>
    <dbReference type="NCBI Taxonomy" id="2899147"/>
    <lineage>
        <taxon>Bacteria</taxon>
        <taxon>Pseudomonadati</taxon>
        <taxon>Pseudomonadota</taxon>
        <taxon>Alphaproteobacteria</taxon>
        <taxon>Acetobacterales</taxon>
        <taxon>Roseomonadaceae</taxon>
        <taxon>Siccirubricoccus</taxon>
    </lineage>
</organism>
<proteinExistence type="predicted"/>
<sequence length="113" mass="12474">MADRLASVRWRVSGVSGVITQHGADRVGVEDAWQARRFAAAQPAVVALFGSAPYNVLPINRAIKRGNQDLVEFMNTAIDFMRTTGRWEKMAEPYGATGRFWAKPQPLPFGPEA</sequence>
<evidence type="ECO:0008006" key="3">
    <source>
        <dbReference type="Google" id="ProtNLM"/>
    </source>
</evidence>
<evidence type="ECO:0000313" key="1">
    <source>
        <dbReference type="EMBL" id="MCO6415304.1"/>
    </source>
</evidence>
<dbReference type="RefSeq" id="WP_252951901.1">
    <property type="nucleotide sequence ID" value="NZ_JAFIRR010000023.1"/>
</dbReference>
<comment type="caution">
    <text evidence="1">The sequence shown here is derived from an EMBL/GenBank/DDBJ whole genome shotgun (WGS) entry which is preliminary data.</text>
</comment>
<dbReference type="SUPFAM" id="SSF53850">
    <property type="entry name" value="Periplasmic binding protein-like II"/>
    <property type="match status" value="1"/>
</dbReference>